<accession>A0AAD5BQB1</accession>
<organism evidence="1 2">
    <name type="scientific">Ambrosia artemisiifolia</name>
    <name type="common">Common ragweed</name>
    <dbReference type="NCBI Taxonomy" id="4212"/>
    <lineage>
        <taxon>Eukaryota</taxon>
        <taxon>Viridiplantae</taxon>
        <taxon>Streptophyta</taxon>
        <taxon>Embryophyta</taxon>
        <taxon>Tracheophyta</taxon>
        <taxon>Spermatophyta</taxon>
        <taxon>Magnoliopsida</taxon>
        <taxon>eudicotyledons</taxon>
        <taxon>Gunneridae</taxon>
        <taxon>Pentapetalae</taxon>
        <taxon>asterids</taxon>
        <taxon>campanulids</taxon>
        <taxon>Asterales</taxon>
        <taxon>Asteraceae</taxon>
        <taxon>Asteroideae</taxon>
        <taxon>Heliantheae alliance</taxon>
        <taxon>Heliantheae</taxon>
        <taxon>Ambrosia</taxon>
    </lineage>
</organism>
<comment type="caution">
    <text evidence="1">The sequence shown here is derived from an EMBL/GenBank/DDBJ whole genome shotgun (WGS) entry which is preliminary data.</text>
</comment>
<dbReference type="EMBL" id="JAMZMK010011356">
    <property type="protein sequence ID" value="KAI7727550.1"/>
    <property type="molecule type" value="Genomic_DNA"/>
</dbReference>
<protein>
    <recommendedName>
        <fullName evidence="3">F-box/kelch-repeat protein</fullName>
    </recommendedName>
</protein>
<dbReference type="AlphaFoldDB" id="A0AAD5BQB1"/>
<dbReference type="Proteomes" id="UP001206925">
    <property type="component" value="Unassembled WGS sequence"/>
</dbReference>
<keyword evidence="2" id="KW-1185">Reference proteome</keyword>
<name>A0AAD5BQB1_AMBAR</name>
<evidence type="ECO:0000313" key="1">
    <source>
        <dbReference type="EMBL" id="KAI7727550.1"/>
    </source>
</evidence>
<evidence type="ECO:0000313" key="2">
    <source>
        <dbReference type="Proteomes" id="UP001206925"/>
    </source>
</evidence>
<reference evidence="1" key="1">
    <citation type="submission" date="2022-06" db="EMBL/GenBank/DDBJ databases">
        <title>Uncovering the hologenomic basis of an extraordinary plant invasion.</title>
        <authorList>
            <person name="Bieker V.C."/>
            <person name="Martin M.D."/>
            <person name="Gilbert T."/>
            <person name="Hodgins K."/>
            <person name="Battlay P."/>
            <person name="Petersen B."/>
            <person name="Wilson J."/>
        </authorList>
    </citation>
    <scope>NUCLEOTIDE SEQUENCE</scope>
    <source>
        <strain evidence="1">AA19_3_7</strain>
        <tissue evidence="1">Leaf</tissue>
    </source>
</reference>
<sequence length="177" mass="20058">MVLEDEEDNHHQQPNEIEASQSVPTLLTELIVEILSRLPVDSLLRSTETYGEVLQPIYDEGNDYGDLSLGSFRERLCVLSNYHGVRADLWIMKEYGVEDSWTKLVSIPYLTDLRADRFSVPLCISNDGKVLLEIGRKLIVYDSKNNSFSQIQKFGKCVQVSTFVESLVSPMPTTGIR</sequence>
<proteinExistence type="predicted"/>
<evidence type="ECO:0008006" key="3">
    <source>
        <dbReference type="Google" id="ProtNLM"/>
    </source>
</evidence>
<gene>
    <name evidence="1" type="ORF">M8C21_003854</name>
</gene>